<dbReference type="CDD" id="cd00487">
    <property type="entry name" value="Pep_deformylase"/>
    <property type="match status" value="1"/>
</dbReference>
<comment type="catalytic activity">
    <reaction evidence="2">
        <text>N-terminal N-formyl-L-methionyl-[peptide] + H2O = N-terminal L-methionyl-[peptide] + formate</text>
        <dbReference type="Rhea" id="RHEA:24420"/>
        <dbReference type="Rhea" id="RHEA-COMP:10639"/>
        <dbReference type="Rhea" id="RHEA-COMP:10640"/>
        <dbReference type="ChEBI" id="CHEBI:15377"/>
        <dbReference type="ChEBI" id="CHEBI:15740"/>
        <dbReference type="ChEBI" id="CHEBI:49298"/>
        <dbReference type="ChEBI" id="CHEBI:64731"/>
        <dbReference type="EC" id="3.5.1.88"/>
    </reaction>
</comment>
<gene>
    <name evidence="2 3" type="primary">def</name>
    <name evidence="3" type="ORF">COU07_00875</name>
</gene>
<dbReference type="NCBIfam" id="TIGR00079">
    <property type="entry name" value="pept_deformyl"/>
    <property type="match status" value="1"/>
</dbReference>
<reference evidence="4" key="1">
    <citation type="submission" date="2017-09" db="EMBL/GenBank/DDBJ databases">
        <title>Depth-based differentiation of microbial function through sediment-hosted aquifers and enrichment of novel symbionts in the deep terrestrial subsurface.</title>
        <authorList>
            <person name="Probst A.J."/>
            <person name="Ladd B."/>
            <person name="Jarett J.K."/>
            <person name="Geller-Mcgrath D.E."/>
            <person name="Sieber C.M.K."/>
            <person name="Emerson J.B."/>
            <person name="Anantharaman K."/>
            <person name="Thomas B.C."/>
            <person name="Malmstrom R."/>
            <person name="Stieglmeier M."/>
            <person name="Klingl A."/>
            <person name="Woyke T."/>
            <person name="Ryan C.M."/>
            <person name="Banfield J.F."/>
        </authorList>
    </citation>
    <scope>NUCLEOTIDE SEQUENCE [LARGE SCALE GENOMIC DNA]</scope>
</reference>
<proteinExistence type="inferred from homology"/>
<feature type="binding site" evidence="2">
    <location>
        <position position="103"/>
    </location>
    <ligand>
        <name>Fe cation</name>
        <dbReference type="ChEBI" id="CHEBI:24875"/>
    </ligand>
</feature>
<dbReference type="EMBL" id="PFAZ01000001">
    <property type="protein sequence ID" value="PIR89439.1"/>
    <property type="molecule type" value="Genomic_DNA"/>
</dbReference>
<dbReference type="AlphaFoldDB" id="A0A2H0USP9"/>
<evidence type="ECO:0000256" key="2">
    <source>
        <dbReference type="HAMAP-Rule" id="MF_00163"/>
    </source>
</evidence>
<keyword evidence="2" id="KW-0648">Protein biosynthesis</keyword>
<keyword evidence="2" id="KW-0378">Hydrolase</keyword>
<evidence type="ECO:0000313" key="3">
    <source>
        <dbReference type="EMBL" id="PIR89439.1"/>
    </source>
</evidence>
<comment type="caution">
    <text evidence="3">The sequence shown here is derived from an EMBL/GenBank/DDBJ whole genome shotgun (WGS) entry which is preliminary data.</text>
</comment>
<evidence type="ECO:0000313" key="4">
    <source>
        <dbReference type="Proteomes" id="UP000231157"/>
    </source>
</evidence>
<dbReference type="InterPro" id="IPR036821">
    <property type="entry name" value="Peptide_deformylase_sf"/>
</dbReference>
<dbReference type="Proteomes" id="UP000231157">
    <property type="component" value="Unassembled WGS sequence"/>
</dbReference>
<dbReference type="GO" id="GO:0006412">
    <property type="term" value="P:translation"/>
    <property type="evidence" value="ECO:0007669"/>
    <property type="project" value="UniProtKB-UniRule"/>
</dbReference>
<name>A0A2H0USP9_9BACT</name>
<accession>A0A2H0USP9</accession>
<feature type="binding site" evidence="2">
    <location>
        <position position="145"/>
    </location>
    <ligand>
        <name>Fe cation</name>
        <dbReference type="ChEBI" id="CHEBI:24875"/>
    </ligand>
</feature>
<feature type="active site" evidence="2">
    <location>
        <position position="146"/>
    </location>
</feature>
<dbReference type="PANTHER" id="PTHR10458">
    <property type="entry name" value="PEPTIDE DEFORMYLASE"/>
    <property type="match status" value="1"/>
</dbReference>
<keyword evidence="2" id="KW-0479">Metal-binding</keyword>
<dbReference type="PRINTS" id="PR01576">
    <property type="entry name" value="PDEFORMYLASE"/>
</dbReference>
<comment type="function">
    <text evidence="2">Removes the formyl group from the N-terminal Met of newly synthesized proteins. Requires at least a dipeptide for an efficient rate of reaction. N-terminal L-methionine is a prerequisite for activity but the enzyme has broad specificity at other positions.</text>
</comment>
<dbReference type="Gene3D" id="3.90.45.10">
    <property type="entry name" value="Peptide deformylase"/>
    <property type="match status" value="1"/>
</dbReference>
<organism evidence="3 4">
    <name type="scientific">Candidatus Harrisonbacteria bacterium CG10_big_fil_rev_8_21_14_0_10_40_38</name>
    <dbReference type="NCBI Taxonomy" id="1974583"/>
    <lineage>
        <taxon>Bacteria</taxon>
        <taxon>Candidatus Harrisoniibacteriota</taxon>
    </lineage>
</organism>
<dbReference type="PIRSF" id="PIRSF004749">
    <property type="entry name" value="Pep_def"/>
    <property type="match status" value="1"/>
</dbReference>
<evidence type="ECO:0000256" key="1">
    <source>
        <dbReference type="ARBA" id="ARBA00010759"/>
    </source>
</evidence>
<comment type="similarity">
    <text evidence="1 2">Belongs to the polypeptide deformylase family.</text>
</comment>
<dbReference type="HAMAP" id="MF_00163">
    <property type="entry name" value="Pep_deformylase"/>
    <property type="match status" value="1"/>
</dbReference>
<dbReference type="GO" id="GO:0042586">
    <property type="term" value="F:peptide deformylase activity"/>
    <property type="evidence" value="ECO:0007669"/>
    <property type="project" value="UniProtKB-UniRule"/>
</dbReference>
<keyword evidence="2" id="KW-0408">Iron</keyword>
<dbReference type="Pfam" id="PF01327">
    <property type="entry name" value="Pep_deformylase"/>
    <property type="match status" value="1"/>
</dbReference>
<sequence>MSVLPILKIDDKKEESFLRKKTKTVDIDNLNKKEMRDLIKKMRATMRDADGVGLSANQIGLDMSLFIAEPPIDETGTKPKFYVIINPEIVKKSGELDVMDEGCLSVPERFGPVERADKITISGFDQNGKKIKIKAWGFLARIFQHEIDHLNGKLFIDHAKKIRKRDKDK</sequence>
<comment type="cofactor">
    <cofactor evidence="2">
        <name>Fe(2+)</name>
        <dbReference type="ChEBI" id="CHEBI:29033"/>
    </cofactor>
    <text evidence="2">Binds 1 Fe(2+) ion.</text>
</comment>
<dbReference type="PANTHER" id="PTHR10458:SF22">
    <property type="entry name" value="PEPTIDE DEFORMYLASE"/>
    <property type="match status" value="1"/>
</dbReference>
<dbReference type="EC" id="3.5.1.88" evidence="2"/>
<feature type="binding site" evidence="2">
    <location>
        <position position="149"/>
    </location>
    <ligand>
        <name>Fe cation</name>
        <dbReference type="ChEBI" id="CHEBI:24875"/>
    </ligand>
</feature>
<dbReference type="GO" id="GO:0046872">
    <property type="term" value="F:metal ion binding"/>
    <property type="evidence" value="ECO:0007669"/>
    <property type="project" value="UniProtKB-KW"/>
</dbReference>
<protein>
    <recommendedName>
        <fullName evidence="2">Peptide deformylase</fullName>
        <shortName evidence="2">PDF</shortName>
        <ecNumber evidence="2">3.5.1.88</ecNumber>
    </recommendedName>
    <alternativeName>
        <fullName evidence="2">Polypeptide deformylase</fullName>
    </alternativeName>
</protein>
<dbReference type="SUPFAM" id="SSF56420">
    <property type="entry name" value="Peptide deformylase"/>
    <property type="match status" value="1"/>
</dbReference>
<dbReference type="InterPro" id="IPR023635">
    <property type="entry name" value="Peptide_deformylase"/>
</dbReference>
<dbReference type="NCBIfam" id="NF001159">
    <property type="entry name" value="PRK00150.1-3"/>
    <property type="match status" value="1"/>
</dbReference>